<gene>
    <name evidence="1" type="ORF">S01H1_42825</name>
</gene>
<dbReference type="SUPFAM" id="SSF88723">
    <property type="entry name" value="PIN domain-like"/>
    <property type="match status" value="1"/>
</dbReference>
<comment type="caution">
    <text evidence="1">The sequence shown here is derived from an EMBL/GenBank/DDBJ whole genome shotgun (WGS) entry which is preliminary data.</text>
</comment>
<feature type="non-terminal residue" evidence="1">
    <location>
        <position position="76"/>
    </location>
</feature>
<dbReference type="AlphaFoldDB" id="X0UVQ3"/>
<dbReference type="EMBL" id="BARS01027251">
    <property type="protein sequence ID" value="GAG09830.1"/>
    <property type="molecule type" value="Genomic_DNA"/>
</dbReference>
<proteinExistence type="predicted"/>
<protein>
    <recommendedName>
        <fullName evidence="2">PIN domain-containing protein</fullName>
    </recommendedName>
</protein>
<reference evidence="1" key="1">
    <citation type="journal article" date="2014" name="Front. Microbiol.">
        <title>High frequency of phylogenetically diverse reductive dehalogenase-homologous genes in deep subseafloor sedimentary metagenomes.</title>
        <authorList>
            <person name="Kawai M."/>
            <person name="Futagami T."/>
            <person name="Toyoda A."/>
            <person name="Takaki Y."/>
            <person name="Nishi S."/>
            <person name="Hori S."/>
            <person name="Arai W."/>
            <person name="Tsubouchi T."/>
            <person name="Morono Y."/>
            <person name="Uchiyama I."/>
            <person name="Ito T."/>
            <person name="Fujiyama A."/>
            <person name="Inagaki F."/>
            <person name="Takami H."/>
        </authorList>
    </citation>
    <scope>NUCLEOTIDE SEQUENCE</scope>
    <source>
        <strain evidence="1">Expedition CK06-06</strain>
    </source>
</reference>
<dbReference type="InterPro" id="IPR029060">
    <property type="entry name" value="PIN-like_dom_sf"/>
</dbReference>
<accession>X0UVQ3</accession>
<sequence>MHLFLDSNALVKLYHAEAGTENLIYLLKENAYDLILTITDISRIEFHSAFLKRVRKKEIELEIVKEAFSCFEDDLL</sequence>
<organism evidence="1">
    <name type="scientific">marine sediment metagenome</name>
    <dbReference type="NCBI Taxonomy" id="412755"/>
    <lineage>
        <taxon>unclassified sequences</taxon>
        <taxon>metagenomes</taxon>
        <taxon>ecological metagenomes</taxon>
    </lineage>
</organism>
<name>X0UVQ3_9ZZZZ</name>
<dbReference type="Gene3D" id="3.40.50.1010">
    <property type="entry name" value="5'-nuclease"/>
    <property type="match status" value="1"/>
</dbReference>
<evidence type="ECO:0008006" key="2">
    <source>
        <dbReference type="Google" id="ProtNLM"/>
    </source>
</evidence>
<dbReference type="CDD" id="cd09874">
    <property type="entry name" value="PIN_MT3492-like"/>
    <property type="match status" value="1"/>
</dbReference>
<evidence type="ECO:0000313" key="1">
    <source>
        <dbReference type="EMBL" id="GAG09830.1"/>
    </source>
</evidence>